<sequence length="152" mass="16929">MDIAVKHGVIPSDKTCSVDDVVDRLLAHECWLCARRYPVFIPAPTKRDDGSFAPAVYSIAPSHILRSTTSTRFPPKPLSNAEKVDIFRSWYNAVDLPSIYEVPCAVCATLVSCQSVSTVKFDSIDLTPLTQKKALLKRHWLTDCGWVTFPTC</sequence>
<dbReference type="Proteomes" id="UP000076871">
    <property type="component" value="Unassembled WGS sequence"/>
</dbReference>
<keyword evidence="2" id="KW-1185">Reference proteome</keyword>
<proteinExistence type="predicted"/>
<reference evidence="1 2" key="1">
    <citation type="journal article" date="2016" name="Mol. Biol. Evol.">
        <title>Comparative Genomics of Early-Diverging Mushroom-Forming Fungi Provides Insights into the Origins of Lignocellulose Decay Capabilities.</title>
        <authorList>
            <person name="Nagy L.G."/>
            <person name="Riley R."/>
            <person name="Tritt A."/>
            <person name="Adam C."/>
            <person name="Daum C."/>
            <person name="Floudas D."/>
            <person name="Sun H."/>
            <person name="Yadav J.S."/>
            <person name="Pangilinan J."/>
            <person name="Larsson K.H."/>
            <person name="Matsuura K."/>
            <person name="Barry K."/>
            <person name="Labutti K."/>
            <person name="Kuo R."/>
            <person name="Ohm R.A."/>
            <person name="Bhattacharya S.S."/>
            <person name="Shirouzu T."/>
            <person name="Yoshinaga Y."/>
            <person name="Martin F.M."/>
            <person name="Grigoriev I.V."/>
            <person name="Hibbett D.S."/>
        </authorList>
    </citation>
    <scope>NUCLEOTIDE SEQUENCE [LARGE SCALE GENOMIC DNA]</scope>
    <source>
        <strain evidence="1 2">93-53</strain>
    </source>
</reference>
<protein>
    <submittedName>
        <fullName evidence="1">Uncharacterized protein</fullName>
    </submittedName>
</protein>
<dbReference type="InParanoid" id="A0A165DKF2"/>
<gene>
    <name evidence="1" type="ORF">LAESUDRAFT_241023</name>
</gene>
<dbReference type="RefSeq" id="XP_040762816.1">
    <property type="nucleotide sequence ID" value="XM_040901700.1"/>
</dbReference>
<evidence type="ECO:0000313" key="1">
    <source>
        <dbReference type="EMBL" id="KZT05076.1"/>
    </source>
</evidence>
<dbReference type="AlphaFoldDB" id="A0A165DKF2"/>
<dbReference type="GeneID" id="63818732"/>
<evidence type="ECO:0000313" key="2">
    <source>
        <dbReference type="Proteomes" id="UP000076871"/>
    </source>
</evidence>
<dbReference type="EMBL" id="KV427632">
    <property type="protein sequence ID" value="KZT05076.1"/>
    <property type="molecule type" value="Genomic_DNA"/>
</dbReference>
<organism evidence="1 2">
    <name type="scientific">Laetiporus sulphureus 93-53</name>
    <dbReference type="NCBI Taxonomy" id="1314785"/>
    <lineage>
        <taxon>Eukaryota</taxon>
        <taxon>Fungi</taxon>
        <taxon>Dikarya</taxon>
        <taxon>Basidiomycota</taxon>
        <taxon>Agaricomycotina</taxon>
        <taxon>Agaricomycetes</taxon>
        <taxon>Polyporales</taxon>
        <taxon>Laetiporus</taxon>
    </lineage>
</organism>
<name>A0A165DKF2_9APHY</name>
<accession>A0A165DKF2</accession>